<dbReference type="Gene3D" id="2.40.10.10">
    <property type="entry name" value="Trypsin-like serine proteases"/>
    <property type="match status" value="1"/>
</dbReference>
<dbReference type="Proteomes" id="UP000015103">
    <property type="component" value="Unassembled WGS sequence"/>
</dbReference>
<organism evidence="5 6">
    <name type="scientific">Rhodnius prolixus</name>
    <name type="common">Triatomid bug</name>
    <dbReference type="NCBI Taxonomy" id="13249"/>
    <lineage>
        <taxon>Eukaryota</taxon>
        <taxon>Metazoa</taxon>
        <taxon>Ecdysozoa</taxon>
        <taxon>Arthropoda</taxon>
        <taxon>Hexapoda</taxon>
        <taxon>Insecta</taxon>
        <taxon>Pterygota</taxon>
        <taxon>Neoptera</taxon>
        <taxon>Paraneoptera</taxon>
        <taxon>Hemiptera</taxon>
        <taxon>Heteroptera</taxon>
        <taxon>Panheteroptera</taxon>
        <taxon>Cimicomorpha</taxon>
        <taxon>Reduviidae</taxon>
        <taxon>Triatominae</taxon>
        <taxon>Rhodnius</taxon>
    </lineage>
</organism>
<dbReference type="SMART" id="SM00020">
    <property type="entry name" value="Tryp_SPc"/>
    <property type="match status" value="1"/>
</dbReference>
<dbReference type="EnsemblMetazoa" id="RPRC005358-RA">
    <property type="protein sequence ID" value="RPRC005358-PA"/>
    <property type="gene ID" value="RPRC005358"/>
</dbReference>
<dbReference type="InterPro" id="IPR051333">
    <property type="entry name" value="CLIP_Serine_Protease"/>
</dbReference>
<dbReference type="Pfam" id="PF00089">
    <property type="entry name" value="Trypsin"/>
    <property type="match status" value="1"/>
</dbReference>
<keyword evidence="2" id="KW-1015">Disulfide bond</keyword>
<dbReference type="AlphaFoldDB" id="T1HMT4"/>
<dbReference type="InterPro" id="IPR001314">
    <property type="entry name" value="Peptidase_S1A"/>
</dbReference>
<dbReference type="GO" id="GO:0004252">
    <property type="term" value="F:serine-type endopeptidase activity"/>
    <property type="evidence" value="ECO:0007669"/>
    <property type="project" value="InterPro"/>
</dbReference>
<dbReference type="EMBL" id="ACPB03008886">
    <property type="status" value="NOT_ANNOTATED_CDS"/>
    <property type="molecule type" value="Genomic_DNA"/>
</dbReference>
<proteinExistence type="inferred from homology"/>
<dbReference type="SUPFAM" id="SSF50494">
    <property type="entry name" value="Trypsin-like serine proteases"/>
    <property type="match status" value="1"/>
</dbReference>
<dbReference type="PANTHER" id="PTHR24260:SF147">
    <property type="entry name" value="EG:BACR7A4.3 PROTEIN-RELATED"/>
    <property type="match status" value="1"/>
</dbReference>
<reference evidence="5" key="1">
    <citation type="submission" date="2015-05" db="UniProtKB">
        <authorList>
            <consortium name="EnsemblMetazoa"/>
        </authorList>
    </citation>
    <scope>IDENTIFICATION</scope>
</reference>
<keyword evidence="3" id="KW-0325">Glycoprotein</keyword>
<dbReference type="PROSITE" id="PS50240">
    <property type="entry name" value="TRYPSIN_DOM"/>
    <property type="match status" value="1"/>
</dbReference>
<comment type="similarity">
    <text evidence="4">Belongs to the peptidase S1 family. CLIP subfamily.</text>
</comment>
<dbReference type="PANTHER" id="PTHR24260">
    <property type="match status" value="1"/>
</dbReference>
<dbReference type="OMA" id="SGRICCK"/>
<dbReference type="PRINTS" id="PR00722">
    <property type="entry name" value="CHYMOTRYPSIN"/>
</dbReference>
<dbReference type="PROSITE" id="PS00134">
    <property type="entry name" value="TRYPSIN_HIS"/>
    <property type="match status" value="1"/>
</dbReference>
<sequence length="324" mass="36597">MIVFYYSIPLGRQDLRKYCIDVKRKLRCVIKENCLSRRIVSSKNCPTGRVCCRKHKSNPYLSLRKVPNSTILPLIEIRNRVNQDSDRLVFPSELENTKYETATSTINSSKINKKKENDKYKRVSKSDGNMNLVYEEGVVNRPPRSVLECKRYTRILTEYSHFMPLLPDATPKKITMSNCKPQINPLIVGGKNASITDYPHMAALGYKRFHDTDYLCGGTLISENFVLTAGHCADTRWGPPVVVHLGSTELYSNEAIVIAVKHVAIHPKYKPPSSYNDIALIKLNHSLTLSLSVRPACLPTLQTEMQTPNHMVIATGWGKTGFGK</sequence>
<dbReference type="InterPro" id="IPR018114">
    <property type="entry name" value="TRYPSIN_HIS"/>
</dbReference>
<dbReference type="GO" id="GO:0006508">
    <property type="term" value="P:proteolysis"/>
    <property type="evidence" value="ECO:0007669"/>
    <property type="project" value="InterPro"/>
</dbReference>
<protein>
    <submittedName>
        <fullName evidence="5">Peptidase S1 domain-containing protein</fullName>
    </submittedName>
</protein>
<dbReference type="VEuPathDB" id="VectorBase:RPRC005358"/>
<evidence type="ECO:0000313" key="6">
    <source>
        <dbReference type="Proteomes" id="UP000015103"/>
    </source>
</evidence>
<dbReference type="InParanoid" id="T1HMT4"/>
<dbReference type="InterPro" id="IPR009003">
    <property type="entry name" value="Peptidase_S1_PA"/>
</dbReference>
<evidence type="ECO:0000256" key="1">
    <source>
        <dbReference type="ARBA" id="ARBA00022729"/>
    </source>
</evidence>
<dbReference type="InterPro" id="IPR043504">
    <property type="entry name" value="Peptidase_S1_PA_chymotrypsin"/>
</dbReference>
<evidence type="ECO:0000256" key="4">
    <source>
        <dbReference type="ARBA" id="ARBA00024195"/>
    </source>
</evidence>
<dbReference type="InterPro" id="IPR001254">
    <property type="entry name" value="Trypsin_dom"/>
</dbReference>
<dbReference type="STRING" id="13249.T1HMT4"/>
<dbReference type="eggNOG" id="KOG3627">
    <property type="taxonomic scope" value="Eukaryota"/>
</dbReference>
<keyword evidence="6" id="KW-1185">Reference proteome</keyword>
<dbReference type="HOGENOM" id="CLU_858722_0_0_1"/>
<accession>T1HMT4</accession>
<evidence type="ECO:0000313" key="5">
    <source>
        <dbReference type="EnsemblMetazoa" id="RPRC005358-PA"/>
    </source>
</evidence>
<name>T1HMT4_RHOPR</name>
<keyword evidence="1" id="KW-0732">Signal</keyword>
<evidence type="ECO:0000256" key="2">
    <source>
        <dbReference type="ARBA" id="ARBA00023157"/>
    </source>
</evidence>
<dbReference type="FunFam" id="2.40.10.10:FF:000028">
    <property type="entry name" value="Serine protease easter"/>
    <property type="match status" value="1"/>
</dbReference>
<evidence type="ECO:0000256" key="3">
    <source>
        <dbReference type="ARBA" id="ARBA00023180"/>
    </source>
</evidence>
<dbReference type="CDD" id="cd00190">
    <property type="entry name" value="Tryp_SPc"/>
    <property type="match status" value="1"/>
</dbReference>